<proteinExistence type="inferred from homology"/>
<evidence type="ECO:0000256" key="11">
    <source>
        <dbReference type="ARBA" id="ARBA00023146"/>
    </source>
</evidence>
<protein>
    <recommendedName>
        <fullName evidence="3">phenylalanine--tRNA ligase</fullName>
        <ecNumber evidence="3">6.1.1.20</ecNumber>
    </recommendedName>
</protein>
<keyword evidence="7" id="KW-0547">Nucleotide-binding</keyword>
<dbReference type="InterPro" id="IPR002319">
    <property type="entry name" value="Phenylalanyl-tRNA_Synthase"/>
</dbReference>
<keyword evidence="8" id="KW-0067">ATP-binding</keyword>
<dbReference type="GO" id="GO:0005737">
    <property type="term" value="C:cytoplasm"/>
    <property type="evidence" value="ECO:0007669"/>
    <property type="project" value="UniProtKB-SubCell"/>
</dbReference>
<dbReference type="EMBL" id="BMNL01000004">
    <property type="protein sequence ID" value="GGP22467.1"/>
    <property type="molecule type" value="Genomic_DNA"/>
</dbReference>
<dbReference type="InterPro" id="IPR036388">
    <property type="entry name" value="WH-like_DNA-bd_sf"/>
</dbReference>
<dbReference type="InterPro" id="IPR045864">
    <property type="entry name" value="aa-tRNA-synth_II/BPL/LPL"/>
</dbReference>
<dbReference type="EC" id="6.1.1.20" evidence="3"/>
<dbReference type="GO" id="GO:0006432">
    <property type="term" value="P:phenylalanyl-tRNA aminoacylation"/>
    <property type="evidence" value="ECO:0007669"/>
    <property type="project" value="InterPro"/>
</dbReference>
<keyword evidence="5 13" id="KW-0436">Ligase</keyword>
<gene>
    <name evidence="13" type="ORF">GCM10007981_18650</name>
</gene>
<organism evidence="13 14">
    <name type="scientific">Thermocladium modestius</name>
    <dbReference type="NCBI Taxonomy" id="62609"/>
    <lineage>
        <taxon>Archaea</taxon>
        <taxon>Thermoproteota</taxon>
        <taxon>Thermoprotei</taxon>
        <taxon>Thermoproteales</taxon>
        <taxon>Thermoproteaceae</taxon>
        <taxon>Thermocladium</taxon>
    </lineage>
</organism>
<dbReference type="GO" id="GO:0000049">
    <property type="term" value="F:tRNA binding"/>
    <property type="evidence" value="ECO:0007669"/>
    <property type="project" value="InterPro"/>
</dbReference>
<keyword evidence="6" id="KW-0479">Metal-binding</keyword>
<comment type="similarity">
    <text evidence="2">Belongs to the class-II aminoacyl-tRNA synthetase family. Phe-tRNA synthetase alpha subunit type 2 subfamily.</text>
</comment>
<evidence type="ECO:0000256" key="9">
    <source>
        <dbReference type="ARBA" id="ARBA00022842"/>
    </source>
</evidence>
<dbReference type="NCBIfam" id="TIGR00468">
    <property type="entry name" value="pheS"/>
    <property type="match status" value="1"/>
</dbReference>
<keyword evidence="11" id="KW-0030">Aminoacyl-tRNA synthetase</keyword>
<evidence type="ECO:0000256" key="2">
    <source>
        <dbReference type="ARBA" id="ARBA00006703"/>
    </source>
</evidence>
<reference evidence="13" key="2">
    <citation type="submission" date="2020-09" db="EMBL/GenBank/DDBJ databases">
        <authorList>
            <person name="Sun Q."/>
            <person name="Ohkuma M."/>
        </authorList>
    </citation>
    <scope>NUCLEOTIDE SEQUENCE</scope>
    <source>
        <strain evidence="13">JCM 10088</strain>
    </source>
</reference>
<keyword evidence="14" id="KW-1185">Reference proteome</keyword>
<dbReference type="PROSITE" id="PS50862">
    <property type="entry name" value="AA_TRNA_LIGASE_II"/>
    <property type="match status" value="1"/>
</dbReference>
<dbReference type="InterPro" id="IPR036390">
    <property type="entry name" value="WH_DNA-bd_sf"/>
</dbReference>
<dbReference type="GO" id="GO:0046872">
    <property type="term" value="F:metal ion binding"/>
    <property type="evidence" value="ECO:0007669"/>
    <property type="project" value="UniProtKB-KW"/>
</dbReference>
<feature type="domain" description="Aminoacyl-transfer RNA synthetases class-II family profile" evidence="12">
    <location>
        <begin position="243"/>
        <end position="482"/>
    </location>
</feature>
<name>A0A830GZR7_9CREN</name>
<dbReference type="GO" id="GO:0004826">
    <property type="term" value="F:phenylalanine-tRNA ligase activity"/>
    <property type="evidence" value="ECO:0007669"/>
    <property type="project" value="UniProtKB-EC"/>
</dbReference>
<dbReference type="PANTHER" id="PTHR11538:SF40">
    <property type="entry name" value="PHENYLALANINE--TRNA LIGASE ALPHA SUBUNIT"/>
    <property type="match status" value="1"/>
</dbReference>
<dbReference type="OrthoDB" id="372178at2157"/>
<evidence type="ECO:0000256" key="1">
    <source>
        <dbReference type="ARBA" id="ARBA00004496"/>
    </source>
</evidence>
<evidence type="ECO:0000256" key="7">
    <source>
        <dbReference type="ARBA" id="ARBA00022741"/>
    </source>
</evidence>
<dbReference type="Pfam" id="PF01409">
    <property type="entry name" value="tRNA-synt_2d"/>
    <property type="match status" value="1"/>
</dbReference>
<keyword evidence="4" id="KW-0963">Cytoplasm</keyword>
<evidence type="ECO:0000256" key="5">
    <source>
        <dbReference type="ARBA" id="ARBA00022598"/>
    </source>
</evidence>
<accession>A0A830GZR7</accession>
<dbReference type="Proteomes" id="UP000610960">
    <property type="component" value="Unassembled WGS sequence"/>
</dbReference>
<dbReference type="Gene3D" id="1.10.10.10">
    <property type="entry name" value="Winged helix-like DNA-binding domain superfamily/Winged helix DNA-binding domain"/>
    <property type="match status" value="1"/>
</dbReference>
<dbReference type="Gene3D" id="3.30.930.10">
    <property type="entry name" value="Bira Bifunctional Protein, Domain 2"/>
    <property type="match status" value="1"/>
</dbReference>
<comment type="caution">
    <text evidence="13">The sequence shown here is derived from an EMBL/GenBank/DDBJ whole genome shotgun (WGS) entry which is preliminary data.</text>
</comment>
<evidence type="ECO:0000259" key="12">
    <source>
        <dbReference type="PROSITE" id="PS50862"/>
    </source>
</evidence>
<reference evidence="13" key="1">
    <citation type="journal article" date="2014" name="Int. J. Syst. Evol. Microbiol.">
        <title>Complete genome sequence of Corynebacterium casei LMG S-19264T (=DSM 44701T), isolated from a smear-ripened cheese.</title>
        <authorList>
            <consortium name="US DOE Joint Genome Institute (JGI-PGF)"/>
            <person name="Walter F."/>
            <person name="Albersmeier A."/>
            <person name="Kalinowski J."/>
            <person name="Ruckert C."/>
        </authorList>
    </citation>
    <scope>NUCLEOTIDE SEQUENCE</scope>
    <source>
        <strain evidence="13">JCM 10088</strain>
    </source>
</reference>
<keyword evidence="9" id="KW-0460">Magnesium</keyword>
<dbReference type="CDD" id="cd00496">
    <property type="entry name" value="PheRS_alpha_core"/>
    <property type="match status" value="1"/>
</dbReference>
<evidence type="ECO:0000256" key="3">
    <source>
        <dbReference type="ARBA" id="ARBA00012814"/>
    </source>
</evidence>
<dbReference type="AlphaFoldDB" id="A0A830GZR7"/>
<sequence>MDELRVTELAFNILMRASKGPARLDDVAREMGVEPSSLMRTVMELSSRGLLEVDKAVESTYELTEEGRRYLSIGSPEARLVKLLAACRCSPRPDEVAGRAREVGVELLEGEVGIAISNAARLGLIEVINGRVTLRGGSGGDPVRAALESVARGAVVDDLPQLIRRGLVRRRERSVITIKPTSMLTELLGSGAIKPARLVTALTSELIRSGEWRRVELKEFDPSVPTPILLPIGRHFYGEFIDFLKEIYESMGFQETYGPYVELELWNFDALFQAQDHPAREIHDTFFVDAPRGHGVPEDLLKKVAAVHEDGGGTGSLGWRYKWSAEKALSLVLRSQATAVSVRSLASRGDGEYRSFTIDRVFRPELLDAKHSMEFHQADGIMVGRGLTFKHLLGFHEEFARRLGMRKVMFRPSYFPFTSPSAEIYMLHGELGWIEVGGTGVFRPEVLAPLGIRESRVLAFGMGVDRLAMVVMGINDIRDLMSANVEELQRNRDRLVRALRAMA</sequence>
<dbReference type="SUPFAM" id="SSF55681">
    <property type="entry name" value="Class II aaRS and biotin synthetases"/>
    <property type="match status" value="1"/>
</dbReference>
<dbReference type="SUPFAM" id="SSF46785">
    <property type="entry name" value="Winged helix' DNA-binding domain"/>
    <property type="match status" value="1"/>
</dbReference>
<dbReference type="GO" id="GO:0005524">
    <property type="term" value="F:ATP binding"/>
    <property type="evidence" value="ECO:0007669"/>
    <property type="project" value="UniProtKB-KW"/>
</dbReference>
<evidence type="ECO:0000313" key="14">
    <source>
        <dbReference type="Proteomes" id="UP000610960"/>
    </source>
</evidence>
<comment type="subcellular location">
    <subcellularLocation>
        <location evidence="1">Cytoplasm</location>
    </subcellularLocation>
</comment>
<dbReference type="PANTHER" id="PTHR11538">
    <property type="entry name" value="PHENYLALANYL-TRNA SYNTHETASE"/>
    <property type="match status" value="1"/>
</dbReference>
<dbReference type="InterPro" id="IPR006195">
    <property type="entry name" value="aa-tRNA-synth_II"/>
</dbReference>
<evidence type="ECO:0000256" key="8">
    <source>
        <dbReference type="ARBA" id="ARBA00022840"/>
    </source>
</evidence>
<evidence type="ECO:0000256" key="6">
    <source>
        <dbReference type="ARBA" id="ARBA00022723"/>
    </source>
</evidence>
<evidence type="ECO:0000256" key="10">
    <source>
        <dbReference type="ARBA" id="ARBA00022917"/>
    </source>
</evidence>
<evidence type="ECO:0000313" key="13">
    <source>
        <dbReference type="EMBL" id="GGP22467.1"/>
    </source>
</evidence>
<dbReference type="RefSeq" id="WP_188597123.1">
    <property type="nucleotide sequence ID" value="NZ_BMNL01000004.1"/>
</dbReference>
<dbReference type="InterPro" id="IPR004529">
    <property type="entry name" value="Phe-tRNA-synth_IIc_asu"/>
</dbReference>
<keyword evidence="10" id="KW-0648">Protein biosynthesis</keyword>
<dbReference type="NCBIfam" id="NF003210">
    <property type="entry name" value="PRK04172.1"/>
    <property type="match status" value="1"/>
</dbReference>
<evidence type="ECO:0000256" key="4">
    <source>
        <dbReference type="ARBA" id="ARBA00022490"/>
    </source>
</evidence>